<evidence type="ECO:0000313" key="1">
    <source>
        <dbReference type="EMBL" id="KAA0033545.1"/>
    </source>
</evidence>
<sequence>MIWSIVNTGTKDFLVLKVKKDKKEMKSAEKIVKSTVKKSMVINMTSVKFSKRKKLRAEKKDGGRERSRLTLKERQEKVYPFPDSNIVDMLK</sequence>
<evidence type="ECO:0000313" key="2">
    <source>
        <dbReference type="Proteomes" id="UP000321393"/>
    </source>
</evidence>
<comment type="caution">
    <text evidence="1">The sequence shown here is derived from an EMBL/GenBank/DDBJ whole genome shotgun (WGS) entry which is preliminary data.</text>
</comment>
<accession>A0A5A7SWK8</accession>
<organism evidence="1 2">
    <name type="scientific">Cucumis melo var. makuwa</name>
    <name type="common">Oriental melon</name>
    <dbReference type="NCBI Taxonomy" id="1194695"/>
    <lineage>
        <taxon>Eukaryota</taxon>
        <taxon>Viridiplantae</taxon>
        <taxon>Streptophyta</taxon>
        <taxon>Embryophyta</taxon>
        <taxon>Tracheophyta</taxon>
        <taxon>Spermatophyta</taxon>
        <taxon>Magnoliopsida</taxon>
        <taxon>eudicotyledons</taxon>
        <taxon>Gunneridae</taxon>
        <taxon>Pentapetalae</taxon>
        <taxon>rosids</taxon>
        <taxon>fabids</taxon>
        <taxon>Cucurbitales</taxon>
        <taxon>Cucurbitaceae</taxon>
        <taxon>Benincaseae</taxon>
        <taxon>Cucumis</taxon>
    </lineage>
</organism>
<dbReference type="OrthoDB" id="1729438at2759"/>
<protein>
    <submittedName>
        <fullName evidence="1">Ty3-gypsy retrotransposon protein</fullName>
    </submittedName>
</protein>
<name>A0A5A7SWK8_CUCMM</name>
<dbReference type="AlphaFoldDB" id="A0A5A7SWK8"/>
<reference evidence="1 2" key="1">
    <citation type="submission" date="2019-08" db="EMBL/GenBank/DDBJ databases">
        <title>Draft genome sequences of two oriental melons (Cucumis melo L. var makuwa).</title>
        <authorList>
            <person name="Kwon S.-Y."/>
        </authorList>
    </citation>
    <scope>NUCLEOTIDE SEQUENCE [LARGE SCALE GENOMIC DNA]</scope>
    <source>
        <strain evidence="2">cv. SW 3</strain>
        <tissue evidence="1">Leaf</tissue>
    </source>
</reference>
<dbReference type="EMBL" id="SSTE01020856">
    <property type="protein sequence ID" value="KAA0033545.1"/>
    <property type="molecule type" value="Genomic_DNA"/>
</dbReference>
<dbReference type="Proteomes" id="UP000321393">
    <property type="component" value="Unassembled WGS sequence"/>
</dbReference>
<proteinExistence type="predicted"/>
<gene>
    <name evidence="1" type="ORF">E6C27_scaffold261G00960</name>
</gene>